<dbReference type="Proteomes" id="UP000186469">
    <property type="component" value="Unassembled WGS sequence"/>
</dbReference>
<dbReference type="EMBL" id="FRDI01000004">
    <property type="protein sequence ID" value="SHN59412.1"/>
    <property type="molecule type" value="Genomic_DNA"/>
</dbReference>
<reference evidence="1 2" key="1">
    <citation type="submission" date="2016-12" db="EMBL/GenBank/DDBJ databases">
        <authorList>
            <person name="Song W.-J."/>
            <person name="Kurnit D.M."/>
        </authorList>
    </citation>
    <scope>NUCLEOTIDE SEQUENCE [LARGE SCALE GENOMIC DNA]</scope>
    <source>
        <strain evidence="1 2">DSM 11393</strain>
    </source>
</reference>
<proteinExistence type="predicted"/>
<evidence type="ECO:0000313" key="2">
    <source>
        <dbReference type="Proteomes" id="UP000186469"/>
    </source>
</evidence>
<sequence>MLHSKFPFPLLGPESVDQMSFQRSGCTIDLETIANNPALNEHMWTDLMFLTEAMLIANETGLNLYPSTSRPQ</sequence>
<keyword evidence="2" id="KW-1185">Reference proteome</keyword>
<gene>
    <name evidence="1" type="ORF">SAMN02745728_01007</name>
</gene>
<dbReference type="RefSeq" id="WP_072696707.1">
    <property type="nucleotide sequence ID" value="NZ_FRDI01000004.1"/>
</dbReference>
<dbReference type="AlphaFoldDB" id="A0A1M7SLP6"/>
<accession>A0A1M7SLP6</accession>
<organism evidence="1 2">
    <name type="scientific">Desulfovibrio litoralis DSM 11393</name>
    <dbReference type="NCBI Taxonomy" id="1121455"/>
    <lineage>
        <taxon>Bacteria</taxon>
        <taxon>Pseudomonadati</taxon>
        <taxon>Thermodesulfobacteriota</taxon>
        <taxon>Desulfovibrionia</taxon>
        <taxon>Desulfovibrionales</taxon>
        <taxon>Desulfovibrionaceae</taxon>
        <taxon>Desulfovibrio</taxon>
    </lineage>
</organism>
<protein>
    <submittedName>
        <fullName evidence="1">Uncharacterized protein</fullName>
    </submittedName>
</protein>
<name>A0A1M7SLP6_9BACT</name>
<evidence type="ECO:0000313" key="1">
    <source>
        <dbReference type="EMBL" id="SHN59412.1"/>
    </source>
</evidence>